<dbReference type="EMBL" id="CP025096">
    <property type="protein sequence ID" value="AUD06776.1"/>
    <property type="molecule type" value="Genomic_DNA"/>
</dbReference>
<dbReference type="PANTHER" id="PTHR33175:SF3">
    <property type="entry name" value="DNA-BINDING PROTEIN HU-BETA"/>
    <property type="match status" value="1"/>
</dbReference>
<organism evidence="5 6">
    <name type="scientific">Spirosoma pollinicola</name>
    <dbReference type="NCBI Taxonomy" id="2057025"/>
    <lineage>
        <taxon>Bacteria</taxon>
        <taxon>Pseudomonadati</taxon>
        <taxon>Bacteroidota</taxon>
        <taxon>Cytophagia</taxon>
        <taxon>Cytophagales</taxon>
        <taxon>Cytophagaceae</taxon>
        <taxon>Spirosoma</taxon>
    </lineage>
</organism>
<dbReference type="AlphaFoldDB" id="A0A2K8ZA77"/>
<dbReference type="InterPro" id="IPR000119">
    <property type="entry name" value="Hist_DNA-bd"/>
</dbReference>
<dbReference type="Pfam" id="PF00216">
    <property type="entry name" value="Bac_DNA_binding"/>
    <property type="match status" value="1"/>
</dbReference>
<dbReference type="RefSeq" id="WP_100993311.1">
    <property type="nucleotide sequence ID" value="NZ_CP025096.1"/>
</dbReference>
<evidence type="ECO:0000256" key="1">
    <source>
        <dbReference type="ARBA" id="ARBA00010529"/>
    </source>
</evidence>
<dbReference type="PANTHER" id="PTHR33175">
    <property type="entry name" value="DNA-BINDING PROTEIN HU"/>
    <property type="match status" value="1"/>
</dbReference>
<sequence length="100" mass="11175">MTKQDVIKQVSEETGLDPFTSRSVIESFFEVVKDALIDGEPIYIRTFGSFILKQRAQKVGRNISQNTAVTIPAQILPSFKPGAEFTDQVKAQPMLTKTKK</sequence>
<keyword evidence="2" id="KW-0226">DNA condensation</keyword>
<evidence type="ECO:0000313" key="6">
    <source>
        <dbReference type="Proteomes" id="UP000232883"/>
    </source>
</evidence>
<dbReference type="GO" id="GO:0030261">
    <property type="term" value="P:chromosome condensation"/>
    <property type="evidence" value="ECO:0007669"/>
    <property type="project" value="UniProtKB-KW"/>
</dbReference>
<proteinExistence type="inferred from homology"/>
<dbReference type="GO" id="GO:0030527">
    <property type="term" value="F:structural constituent of chromatin"/>
    <property type="evidence" value="ECO:0007669"/>
    <property type="project" value="InterPro"/>
</dbReference>
<dbReference type="InterPro" id="IPR010992">
    <property type="entry name" value="IHF-like_DNA-bd_dom_sf"/>
</dbReference>
<dbReference type="Proteomes" id="UP000232883">
    <property type="component" value="Chromosome"/>
</dbReference>
<evidence type="ECO:0000256" key="2">
    <source>
        <dbReference type="ARBA" id="ARBA00023067"/>
    </source>
</evidence>
<dbReference type="OrthoDB" id="9799835at2"/>
<dbReference type="CDD" id="cd13836">
    <property type="entry name" value="IHF_B"/>
    <property type="match status" value="1"/>
</dbReference>
<dbReference type="GO" id="GO:0003677">
    <property type="term" value="F:DNA binding"/>
    <property type="evidence" value="ECO:0007669"/>
    <property type="project" value="UniProtKB-KW"/>
</dbReference>
<evidence type="ECO:0000256" key="4">
    <source>
        <dbReference type="RuleBase" id="RU003939"/>
    </source>
</evidence>
<accession>A0A2K8ZA77</accession>
<reference evidence="5 6" key="1">
    <citation type="submission" date="2017-11" db="EMBL/GenBank/DDBJ databases">
        <title>Taxonomic description and genome sequences of Spirosoma HA7 sp. nov., isolated from pollen microhabitat of Corylus avellana.</title>
        <authorList>
            <person name="Ambika Manirajan B."/>
            <person name="Suarez C."/>
            <person name="Ratering S."/>
            <person name="Geissler-Plaum R."/>
            <person name="Cardinale M."/>
            <person name="Sylvia S."/>
        </authorList>
    </citation>
    <scope>NUCLEOTIDE SEQUENCE [LARGE SCALE GENOMIC DNA]</scope>
    <source>
        <strain evidence="5 6">HA7</strain>
    </source>
</reference>
<dbReference type="Gene3D" id="4.10.520.10">
    <property type="entry name" value="IHF-like DNA-binding proteins"/>
    <property type="match status" value="1"/>
</dbReference>
<comment type="similarity">
    <text evidence="1 4">Belongs to the bacterial histone-like protein family.</text>
</comment>
<evidence type="ECO:0000313" key="5">
    <source>
        <dbReference type="EMBL" id="AUD06776.1"/>
    </source>
</evidence>
<dbReference type="SMART" id="SM00411">
    <property type="entry name" value="BHL"/>
    <property type="match status" value="1"/>
</dbReference>
<dbReference type="GO" id="GO:0005829">
    <property type="term" value="C:cytosol"/>
    <property type="evidence" value="ECO:0007669"/>
    <property type="project" value="TreeGrafter"/>
</dbReference>
<keyword evidence="6" id="KW-1185">Reference proteome</keyword>
<gene>
    <name evidence="5" type="ORF">CWM47_35985</name>
</gene>
<keyword evidence="3" id="KW-0238">DNA-binding</keyword>
<dbReference type="SUPFAM" id="SSF47729">
    <property type="entry name" value="IHF-like DNA-binding proteins"/>
    <property type="match status" value="1"/>
</dbReference>
<dbReference type="KEGG" id="spir:CWM47_35985"/>
<dbReference type="PRINTS" id="PR01727">
    <property type="entry name" value="DNABINDINGHU"/>
</dbReference>
<evidence type="ECO:0000256" key="3">
    <source>
        <dbReference type="ARBA" id="ARBA00023125"/>
    </source>
</evidence>
<protein>
    <submittedName>
        <fullName evidence="5">Integration host factor subunit beta</fullName>
    </submittedName>
</protein>
<name>A0A2K8ZA77_9BACT</name>